<dbReference type="Gene3D" id="3.30.710.10">
    <property type="entry name" value="Potassium Channel Kv1.1, Chain A"/>
    <property type="match status" value="1"/>
</dbReference>
<keyword evidence="2" id="KW-0677">Repeat</keyword>
<dbReference type="SMART" id="SM00875">
    <property type="entry name" value="BACK"/>
    <property type="match status" value="1"/>
</dbReference>
<dbReference type="InterPro" id="IPR011333">
    <property type="entry name" value="SKP1/BTB/POZ_sf"/>
</dbReference>
<dbReference type="Pfam" id="PF07707">
    <property type="entry name" value="BACK"/>
    <property type="match status" value="1"/>
</dbReference>
<dbReference type="Pfam" id="PF00651">
    <property type="entry name" value="BTB"/>
    <property type="match status" value="1"/>
</dbReference>
<dbReference type="Proteomes" id="UP000515154">
    <property type="component" value="Linkage group LG11"/>
</dbReference>
<dbReference type="InterPro" id="IPR000210">
    <property type="entry name" value="BTB/POZ_dom"/>
</dbReference>
<protein>
    <submittedName>
        <fullName evidence="5 6">Kelch-like protein 17</fullName>
    </submittedName>
</protein>
<name>A0A6P7SX03_9MOLL</name>
<sequence length="265" mass="30838">MLVARDEFQSGCCCTEYHQDSIPLDLSASSQNNQNSQTCEIVVSDDAKFTVDCHALSRHSGYFRWLFKESYPNNRSPITLNNINRTEFQRILDYINTGSIDLDMVNIENVLQTCQYLLLTQLTGYCEQFLLTKLDTHWLQILGLTGEFCLLLVGPALLDFLMKNFESISKDVDRFNRIPFEVLFSLAQSPQLKVPSEFFLFKQIVKWINYDFEARADYFDHFMTVVRLPVMSRDELEEVAMHFNPCVYTPALHMLHFLLNNSQHT</sequence>
<evidence type="ECO:0000256" key="2">
    <source>
        <dbReference type="ARBA" id="ARBA00022737"/>
    </source>
</evidence>
<gene>
    <name evidence="5 6" type="primary">LOC115217251</name>
</gene>
<dbReference type="InterPro" id="IPR011705">
    <property type="entry name" value="BACK"/>
</dbReference>
<dbReference type="SUPFAM" id="SSF54695">
    <property type="entry name" value="POZ domain"/>
    <property type="match status" value="1"/>
</dbReference>
<evidence type="ECO:0000313" key="4">
    <source>
        <dbReference type="Proteomes" id="UP000515154"/>
    </source>
</evidence>
<keyword evidence="1" id="KW-0880">Kelch repeat</keyword>
<dbReference type="PANTHER" id="PTHR45632">
    <property type="entry name" value="LD33804P"/>
    <property type="match status" value="1"/>
</dbReference>
<dbReference type="RefSeq" id="XP_036363122.1">
    <property type="nucleotide sequence ID" value="XM_036507229.1"/>
</dbReference>
<evidence type="ECO:0000313" key="5">
    <source>
        <dbReference type="RefSeq" id="XP_029642752.1"/>
    </source>
</evidence>
<dbReference type="Gene3D" id="1.25.40.420">
    <property type="match status" value="1"/>
</dbReference>
<evidence type="ECO:0000256" key="1">
    <source>
        <dbReference type="ARBA" id="ARBA00022441"/>
    </source>
</evidence>
<organism evidence="4 5">
    <name type="scientific">Octopus sinensis</name>
    <name type="common">East Asian common octopus</name>
    <dbReference type="NCBI Taxonomy" id="2607531"/>
    <lineage>
        <taxon>Eukaryota</taxon>
        <taxon>Metazoa</taxon>
        <taxon>Spiralia</taxon>
        <taxon>Lophotrochozoa</taxon>
        <taxon>Mollusca</taxon>
        <taxon>Cephalopoda</taxon>
        <taxon>Coleoidea</taxon>
        <taxon>Octopodiformes</taxon>
        <taxon>Octopoda</taxon>
        <taxon>Incirrata</taxon>
        <taxon>Octopodidae</taxon>
        <taxon>Octopus</taxon>
    </lineage>
</organism>
<dbReference type="KEGG" id="osn:115217251"/>
<feature type="domain" description="BTB" evidence="3">
    <location>
        <begin position="37"/>
        <end position="104"/>
    </location>
</feature>
<evidence type="ECO:0000259" key="3">
    <source>
        <dbReference type="PROSITE" id="PS50097"/>
    </source>
</evidence>
<proteinExistence type="predicted"/>
<dbReference type="AlphaFoldDB" id="A0A6P7SX03"/>
<evidence type="ECO:0000313" key="6">
    <source>
        <dbReference type="RefSeq" id="XP_036363122.1"/>
    </source>
</evidence>
<keyword evidence="4" id="KW-1185">Reference proteome</keyword>
<dbReference type="PROSITE" id="PS50097">
    <property type="entry name" value="BTB"/>
    <property type="match status" value="1"/>
</dbReference>
<dbReference type="SMART" id="SM00225">
    <property type="entry name" value="BTB"/>
    <property type="match status" value="1"/>
</dbReference>
<dbReference type="RefSeq" id="XP_029642752.1">
    <property type="nucleotide sequence ID" value="XM_029786892.2"/>
</dbReference>
<dbReference type="PANTHER" id="PTHR45632:SF3">
    <property type="entry name" value="KELCH-LIKE PROTEIN 32"/>
    <property type="match status" value="1"/>
</dbReference>
<accession>A0A6P7SX03</accession>
<reference evidence="5 6" key="1">
    <citation type="submission" date="2025-08" db="UniProtKB">
        <authorList>
            <consortium name="RefSeq"/>
        </authorList>
    </citation>
    <scope>IDENTIFICATION</scope>
</reference>